<dbReference type="Proteomes" id="UP001596200">
    <property type="component" value="Unassembled WGS sequence"/>
</dbReference>
<evidence type="ECO:0000256" key="2">
    <source>
        <dbReference type="ARBA" id="ARBA00022679"/>
    </source>
</evidence>
<dbReference type="PANTHER" id="PTHR45947">
    <property type="entry name" value="SULFOQUINOVOSYL TRANSFERASE SQD2"/>
    <property type="match status" value="1"/>
</dbReference>
<feature type="domain" description="Glycosyl transferase family 1" evidence="3">
    <location>
        <begin position="221"/>
        <end position="387"/>
    </location>
</feature>
<evidence type="ECO:0000313" key="6">
    <source>
        <dbReference type="Proteomes" id="UP001596200"/>
    </source>
</evidence>
<dbReference type="SUPFAM" id="SSF53756">
    <property type="entry name" value="UDP-Glycosyltransferase/glycogen phosphorylase"/>
    <property type="match status" value="1"/>
</dbReference>
<reference evidence="6" key="1">
    <citation type="journal article" date="2019" name="Int. J. Syst. Evol. Microbiol.">
        <title>The Global Catalogue of Microorganisms (GCM) 10K type strain sequencing project: providing services to taxonomists for standard genome sequencing and annotation.</title>
        <authorList>
            <consortium name="The Broad Institute Genomics Platform"/>
            <consortium name="The Broad Institute Genome Sequencing Center for Infectious Disease"/>
            <person name="Wu L."/>
            <person name="Ma J."/>
        </authorList>
    </citation>
    <scope>NUCLEOTIDE SEQUENCE [LARGE SCALE GENOMIC DNA]</scope>
    <source>
        <strain evidence="6">JCM 4147</strain>
    </source>
</reference>
<keyword evidence="2" id="KW-0808">Transferase</keyword>
<dbReference type="InterPro" id="IPR050194">
    <property type="entry name" value="Glycosyltransferase_grp1"/>
</dbReference>
<feature type="domain" description="Glycosyltransferase subfamily 4-like N-terminal" evidence="4">
    <location>
        <begin position="26"/>
        <end position="203"/>
    </location>
</feature>
<evidence type="ECO:0000259" key="4">
    <source>
        <dbReference type="Pfam" id="PF13579"/>
    </source>
</evidence>
<keyword evidence="6" id="KW-1185">Reference proteome</keyword>
<comment type="caution">
    <text evidence="5">The sequence shown here is derived from an EMBL/GenBank/DDBJ whole genome shotgun (WGS) entry which is preliminary data.</text>
</comment>
<evidence type="ECO:0000256" key="1">
    <source>
        <dbReference type="ARBA" id="ARBA00022676"/>
    </source>
</evidence>
<dbReference type="Gene3D" id="3.40.50.2000">
    <property type="entry name" value="Glycogen Phosphorylase B"/>
    <property type="match status" value="2"/>
</dbReference>
<dbReference type="InterPro" id="IPR001296">
    <property type="entry name" value="Glyco_trans_1"/>
</dbReference>
<proteinExistence type="predicted"/>
<dbReference type="RefSeq" id="WP_344510058.1">
    <property type="nucleotide sequence ID" value="NZ_BAAATU010000010.1"/>
</dbReference>
<dbReference type="CDD" id="cd03798">
    <property type="entry name" value="GT4_WlbH-like"/>
    <property type="match status" value="1"/>
</dbReference>
<organism evidence="5 6">
    <name type="scientific">Streptomyces pulveraceus</name>
    <dbReference type="NCBI Taxonomy" id="68258"/>
    <lineage>
        <taxon>Bacteria</taxon>
        <taxon>Bacillati</taxon>
        <taxon>Actinomycetota</taxon>
        <taxon>Actinomycetes</taxon>
        <taxon>Kitasatosporales</taxon>
        <taxon>Streptomycetaceae</taxon>
        <taxon>Streptomyces</taxon>
    </lineage>
</organism>
<dbReference type="PANTHER" id="PTHR45947:SF3">
    <property type="entry name" value="SULFOQUINOVOSYL TRANSFERASE SQD2"/>
    <property type="match status" value="1"/>
</dbReference>
<evidence type="ECO:0000259" key="3">
    <source>
        <dbReference type="Pfam" id="PF00534"/>
    </source>
</evidence>
<accession>A0ABW1GW43</accession>
<sequence length="417" mass="45051">MRVLRLTPFFHHDQVESWPAEYDAVGGMQVQILRLSRELAARGVEQQVMTVGFPGLPKRRLDRPGLVVRVTRAPLPPIRSQLTGLVGLNQAWLAGALAACVRLRRRWRPDLIHVHADGQLWALLAGPMAARVIGVPYCLTLHCSRLSVYEPMSRIDQLQHRLVRVVERYAVRHAARVSALTSRTAAVVARALAMDPERIDIVPDSVGDLTPRPAEEVAGLRQSLEIPDGSAVIGYVGRVAHEKGWRDLVALACHWQTLPGAAPAVFLVVGDGPQRERMGKAVADAGLTDRFRFTGFLPHADIPTVMTALDVLVMPSAHEELGGSAIEAMMCGTPVAGYAVGGLRETVGTVTPELLVPRGDVPALTEAARGAVDDTDAPRRRVTGARERLRAAYGSGPATDRALAHYAHALRAAGSAR</sequence>
<dbReference type="InterPro" id="IPR028098">
    <property type="entry name" value="Glyco_trans_4-like_N"/>
</dbReference>
<gene>
    <name evidence="5" type="ORF">ACFP1B_37405</name>
</gene>
<keyword evidence="1" id="KW-0328">Glycosyltransferase</keyword>
<dbReference type="Pfam" id="PF13579">
    <property type="entry name" value="Glyco_trans_4_4"/>
    <property type="match status" value="1"/>
</dbReference>
<dbReference type="Pfam" id="PF00534">
    <property type="entry name" value="Glycos_transf_1"/>
    <property type="match status" value="1"/>
</dbReference>
<dbReference type="EMBL" id="JBHSPU010000060">
    <property type="protein sequence ID" value="MFC5919074.1"/>
    <property type="molecule type" value="Genomic_DNA"/>
</dbReference>
<protein>
    <submittedName>
        <fullName evidence="5">Glycosyltransferase family 4 protein</fullName>
    </submittedName>
</protein>
<evidence type="ECO:0000313" key="5">
    <source>
        <dbReference type="EMBL" id="MFC5919074.1"/>
    </source>
</evidence>
<name>A0ABW1GW43_9ACTN</name>